<dbReference type="Proteomes" id="UP001163603">
    <property type="component" value="Chromosome 11"/>
</dbReference>
<accession>A0ACC0XNP9</accession>
<keyword evidence="2" id="KW-1185">Reference proteome</keyword>
<protein>
    <submittedName>
        <fullName evidence="1">Uncharacterized protein</fullName>
    </submittedName>
</protein>
<sequence>MGISGRWVFPIFIYLLFLYIFLIIIAIWFCICPSYSTNNLSLLPAKYTLNTVLHYLGNQKKKKN</sequence>
<organism evidence="1 2">
    <name type="scientific">Pistacia integerrima</name>
    <dbReference type="NCBI Taxonomy" id="434235"/>
    <lineage>
        <taxon>Eukaryota</taxon>
        <taxon>Viridiplantae</taxon>
        <taxon>Streptophyta</taxon>
        <taxon>Embryophyta</taxon>
        <taxon>Tracheophyta</taxon>
        <taxon>Spermatophyta</taxon>
        <taxon>Magnoliopsida</taxon>
        <taxon>eudicotyledons</taxon>
        <taxon>Gunneridae</taxon>
        <taxon>Pentapetalae</taxon>
        <taxon>rosids</taxon>
        <taxon>malvids</taxon>
        <taxon>Sapindales</taxon>
        <taxon>Anacardiaceae</taxon>
        <taxon>Pistacia</taxon>
    </lineage>
</organism>
<proteinExistence type="predicted"/>
<comment type="caution">
    <text evidence="1">The sequence shown here is derived from an EMBL/GenBank/DDBJ whole genome shotgun (WGS) entry which is preliminary data.</text>
</comment>
<evidence type="ECO:0000313" key="1">
    <source>
        <dbReference type="EMBL" id="KAJ0020671.1"/>
    </source>
</evidence>
<reference evidence="2" key="1">
    <citation type="journal article" date="2023" name="G3 (Bethesda)">
        <title>Genome assembly and association tests identify interacting loci associated with vigor, precocity, and sex in interspecific pistachio rootstocks.</title>
        <authorList>
            <person name="Palmer W."/>
            <person name="Jacygrad E."/>
            <person name="Sagayaradj S."/>
            <person name="Cavanaugh K."/>
            <person name="Han R."/>
            <person name="Bertier L."/>
            <person name="Beede B."/>
            <person name="Kafkas S."/>
            <person name="Golino D."/>
            <person name="Preece J."/>
            <person name="Michelmore R."/>
        </authorList>
    </citation>
    <scope>NUCLEOTIDE SEQUENCE [LARGE SCALE GENOMIC DNA]</scope>
</reference>
<dbReference type="EMBL" id="CM047746">
    <property type="protein sequence ID" value="KAJ0020671.1"/>
    <property type="molecule type" value="Genomic_DNA"/>
</dbReference>
<name>A0ACC0XNP9_9ROSI</name>
<gene>
    <name evidence="1" type="ORF">Pint_31825</name>
</gene>
<evidence type="ECO:0000313" key="2">
    <source>
        <dbReference type="Proteomes" id="UP001163603"/>
    </source>
</evidence>